<dbReference type="OrthoDB" id="10045365at2759"/>
<dbReference type="PROSITE" id="PS50825">
    <property type="entry name" value="HYR"/>
    <property type="match status" value="1"/>
</dbReference>
<organism evidence="12 13">
    <name type="scientific">Trichonephila clavata</name>
    <name type="common">Joro spider</name>
    <name type="synonym">Nephila clavata</name>
    <dbReference type="NCBI Taxonomy" id="2740835"/>
    <lineage>
        <taxon>Eukaryota</taxon>
        <taxon>Metazoa</taxon>
        <taxon>Ecdysozoa</taxon>
        <taxon>Arthropoda</taxon>
        <taxon>Chelicerata</taxon>
        <taxon>Arachnida</taxon>
        <taxon>Araneae</taxon>
        <taxon>Araneomorphae</taxon>
        <taxon>Entelegynae</taxon>
        <taxon>Araneoidea</taxon>
        <taxon>Nephilidae</taxon>
        <taxon>Trichonephila</taxon>
    </lineage>
</organism>
<dbReference type="InterPro" id="IPR035976">
    <property type="entry name" value="Sushi/SCR/CCP_sf"/>
</dbReference>
<dbReference type="Gene3D" id="2.10.25.10">
    <property type="entry name" value="Laminin"/>
    <property type="match status" value="8"/>
</dbReference>
<keyword evidence="3" id="KW-0677">Repeat</keyword>
<dbReference type="AlphaFoldDB" id="A0A8X6KS11"/>
<dbReference type="InterPro" id="IPR049883">
    <property type="entry name" value="NOTCH1_EGF-like"/>
</dbReference>
<feature type="domain" description="EGF-like" evidence="9">
    <location>
        <begin position="355"/>
        <end position="395"/>
    </location>
</feature>
<evidence type="ECO:0000256" key="3">
    <source>
        <dbReference type="ARBA" id="ARBA00022737"/>
    </source>
</evidence>
<dbReference type="SUPFAM" id="SSF57535">
    <property type="entry name" value="Complement control module/SCR domain"/>
    <property type="match status" value="4"/>
</dbReference>
<dbReference type="FunFam" id="2.10.25.10:FF:000037">
    <property type="entry name" value="Signal peptide, CUB domain and EGF-like domain-containing 2"/>
    <property type="match status" value="3"/>
</dbReference>
<dbReference type="PROSITE" id="PS01187">
    <property type="entry name" value="EGF_CA"/>
    <property type="match status" value="2"/>
</dbReference>
<dbReference type="PROSITE" id="PS00010">
    <property type="entry name" value="ASX_HYDROXYL"/>
    <property type="match status" value="3"/>
</dbReference>
<protein>
    <submittedName>
        <fullName evidence="12">Sushi, von Willebrand factor type A, EGF and pentraxin domain-containing protein 1</fullName>
    </submittedName>
</protein>
<gene>
    <name evidence="12" type="primary">Svep1_15</name>
    <name evidence="12" type="ORF">TNCT_164171</name>
</gene>
<dbReference type="Pfam" id="PF02494">
    <property type="entry name" value="HYR"/>
    <property type="match status" value="2"/>
</dbReference>
<dbReference type="Gene3D" id="2.10.70.10">
    <property type="entry name" value="Complement Module, domain 1"/>
    <property type="match status" value="4"/>
</dbReference>
<dbReference type="InterPro" id="IPR009030">
    <property type="entry name" value="Growth_fac_rcpt_cys_sf"/>
</dbReference>
<dbReference type="SMART" id="SM00181">
    <property type="entry name" value="EGF"/>
    <property type="match status" value="9"/>
</dbReference>
<evidence type="ECO:0000256" key="6">
    <source>
        <dbReference type="PROSITE-ProRule" id="PRU00076"/>
    </source>
</evidence>
<dbReference type="InterPro" id="IPR050751">
    <property type="entry name" value="ECM_structural_protein"/>
</dbReference>
<feature type="domain" description="Sushi" evidence="11">
    <location>
        <begin position="691"/>
        <end position="754"/>
    </location>
</feature>
<dbReference type="InterPro" id="IPR003410">
    <property type="entry name" value="HYR_dom"/>
</dbReference>
<feature type="signal peptide" evidence="8">
    <location>
        <begin position="1"/>
        <end position="19"/>
    </location>
</feature>
<dbReference type="InterPro" id="IPR001881">
    <property type="entry name" value="EGF-like_Ca-bd_dom"/>
</dbReference>
<dbReference type="SMART" id="SM00179">
    <property type="entry name" value="EGF_CA"/>
    <property type="match status" value="8"/>
</dbReference>
<proteinExistence type="predicted"/>
<feature type="domain" description="Sushi" evidence="11">
    <location>
        <begin position="83"/>
        <end position="142"/>
    </location>
</feature>
<dbReference type="PANTHER" id="PTHR24034">
    <property type="entry name" value="EGF-LIKE DOMAIN-CONTAINING PROTEIN"/>
    <property type="match status" value="1"/>
</dbReference>
<dbReference type="PROSITE" id="PS50026">
    <property type="entry name" value="EGF_3"/>
    <property type="match status" value="3"/>
</dbReference>
<feature type="chain" id="PRO_5036472137" evidence="8">
    <location>
        <begin position="20"/>
        <end position="979"/>
    </location>
</feature>
<dbReference type="PANTHER" id="PTHR24034:SF200">
    <property type="entry name" value="EGF-LIKE AND EMI DOMAIN-CONTAINING PROTEIN 1"/>
    <property type="match status" value="1"/>
</dbReference>
<dbReference type="Pfam" id="PF00084">
    <property type="entry name" value="Sushi"/>
    <property type="match status" value="4"/>
</dbReference>
<keyword evidence="5" id="KW-0325">Glycoprotein</keyword>
<feature type="domain" description="EGF-like" evidence="9">
    <location>
        <begin position="572"/>
        <end position="612"/>
    </location>
</feature>
<dbReference type="SMART" id="SM01411">
    <property type="entry name" value="Ephrin_rec_like"/>
    <property type="match status" value="1"/>
</dbReference>
<dbReference type="PROSITE" id="PS01186">
    <property type="entry name" value="EGF_2"/>
    <property type="match status" value="2"/>
</dbReference>
<evidence type="ECO:0000256" key="5">
    <source>
        <dbReference type="ARBA" id="ARBA00023180"/>
    </source>
</evidence>
<dbReference type="SUPFAM" id="SSF57196">
    <property type="entry name" value="EGF/Laminin"/>
    <property type="match status" value="2"/>
</dbReference>
<feature type="disulfide bond" evidence="7">
    <location>
        <begin position="113"/>
        <end position="140"/>
    </location>
</feature>
<sequence length="979" mass="108328">MLIILIISILLGIVDNVSGRACSRSTKEWSTGTTKYTNVEHNGQISVFTSCLRRDFIVDGEDVISCENGLLTGDLPVCKKATNACAPLDPPRFGSKLCSVKAPTVGSVCTFYCTSTHYLRGSKWRKCTQELQWTGNEPRCEERPECLTPLPLENGKVIGCFPSRILRFNDTCHFKCNEGFQLAGPDHLTCALSGKMVDGRGVQRFPKCYMNNVTLIETEEIETFDETPPTKESCDPDNGQCSHKCIQELGGIRCECRGGYKLLPDNRTCEDIDECSSKNFGCSYKCINTKGAAHCTCPKGYTLLKNNRKQCVDIDECVYQNFGCSHKCFNTVGGARCRCPTGYKLHTRNKKLCIDINECSVKNFGCSHQCINTLGGAHCICPKGYRLQENKKQCMDVDECADDRLNRCDHDCFNTEGGYNCSCDPGHVTLDKFRCEPCRINSYKSMDDEACVDCPAHSHTESVGKTSRKECICNSGFFGNLAHNIPCLDINECALDNFGCSDICSNTLGSAHCACQPGLELQEDQKTCSDIDECRLKNGGCDGICHNTVGNFTCSCLDGYVASVNDKYSCEDVDECEENNGGCSDKCINFKGGYHCTCPEGYHLPPDSKNCMAVHCPRVYVPHHSTLKCKNGLTTDKTEYKPGEMPENAEFPFGTVCKVKCSKGYELSSDPTIVCRNNGHWNATPSECQVLQCPLLNPPDNGDVYPPSCKEGPMAVKEKCIFTCLPGFRITGQEVITCKNKLEWDFKKTTVCVAETHPYISCPDDIIVELQSNGSTLEITLDSPRTNAKQIHVSPEWVFLDTPTSFPAGETEVTFVGEDDSGNKTVECSMSVFVVDKESPVFYDCPDILHVTGSSTGTAVEWEEPTAFDNVGIASLFKSLEPNRTLTLGVHFVEYIARDLAGNTAQCHFRINITSVDDCRDLEDPENGEANCMDWQNGKICQPSCHLNYTRLEEEPEYFACDDSGEWIPSNFISPCFRT</sequence>
<dbReference type="FunFam" id="2.10.25.10:FF:000005">
    <property type="entry name" value="Fibrillin 2"/>
    <property type="match status" value="1"/>
</dbReference>
<dbReference type="InterPro" id="IPR000436">
    <property type="entry name" value="Sushi_SCR_CCP_dom"/>
</dbReference>
<feature type="domain" description="Sushi" evidence="11">
    <location>
        <begin position="627"/>
        <end position="690"/>
    </location>
</feature>
<keyword evidence="1 6" id="KW-0245">EGF-like domain</keyword>
<comment type="caution">
    <text evidence="12">The sequence shown here is derived from an EMBL/GenBank/DDBJ whole genome shotgun (WGS) entry which is preliminary data.</text>
</comment>
<evidence type="ECO:0000256" key="2">
    <source>
        <dbReference type="ARBA" id="ARBA00022729"/>
    </source>
</evidence>
<evidence type="ECO:0000259" key="10">
    <source>
        <dbReference type="PROSITE" id="PS50825"/>
    </source>
</evidence>
<feature type="domain" description="HYR" evidence="10">
    <location>
        <begin position="835"/>
        <end position="915"/>
    </location>
</feature>
<dbReference type="SUPFAM" id="SSF57184">
    <property type="entry name" value="Growth factor receptor domain"/>
    <property type="match status" value="2"/>
</dbReference>
<evidence type="ECO:0000256" key="8">
    <source>
        <dbReference type="SAM" id="SignalP"/>
    </source>
</evidence>
<dbReference type="FunFam" id="2.10.25.10:FF:000240">
    <property type="entry name" value="Vitamin K-dependent protein S"/>
    <property type="match status" value="2"/>
</dbReference>
<dbReference type="Pfam" id="PF07645">
    <property type="entry name" value="EGF_CA"/>
    <property type="match status" value="2"/>
</dbReference>
<dbReference type="PROSITE" id="PS50923">
    <property type="entry name" value="SUSHI"/>
    <property type="match status" value="4"/>
</dbReference>
<name>A0A8X6KS11_TRICU</name>
<feature type="domain" description="Sushi" evidence="11">
    <location>
        <begin position="144"/>
        <end position="210"/>
    </location>
</feature>
<evidence type="ECO:0000259" key="9">
    <source>
        <dbReference type="PROSITE" id="PS50026"/>
    </source>
</evidence>
<evidence type="ECO:0000256" key="7">
    <source>
        <dbReference type="PROSITE-ProRule" id="PRU00302"/>
    </source>
</evidence>
<comment type="caution">
    <text evidence="6">Lacks conserved residue(s) required for the propagation of feature annotation.</text>
</comment>
<accession>A0A8X6KS11</accession>
<evidence type="ECO:0000313" key="12">
    <source>
        <dbReference type="EMBL" id="GFQ80328.1"/>
    </source>
</evidence>
<reference evidence="12" key="1">
    <citation type="submission" date="2020-07" db="EMBL/GenBank/DDBJ databases">
        <title>Multicomponent nature underlies the extraordinary mechanical properties of spider dragline silk.</title>
        <authorList>
            <person name="Kono N."/>
            <person name="Nakamura H."/>
            <person name="Mori M."/>
            <person name="Yoshida Y."/>
            <person name="Ohtoshi R."/>
            <person name="Malay A.D."/>
            <person name="Moran D.A.P."/>
            <person name="Tomita M."/>
            <person name="Numata K."/>
            <person name="Arakawa K."/>
        </authorList>
    </citation>
    <scope>NUCLEOTIDE SEQUENCE</scope>
</reference>
<keyword evidence="7" id="KW-0768">Sushi</keyword>
<evidence type="ECO:0000313" key="13">
    <source>
        <dbReference type="Proteomes" id="UP000887116"/>
    </source>
</evidence>
<evidence type="ECO:0000256" key="1">
    <source>
        <dbReference type="ARBA" id="ARBA00022536"/>
    </source>
</evidence>
<keyword evidence="4 7" id="KW-1015">Disulfide bond</keyword>
<dbReference type="InterPro" id="IPR018097">
    <property type="entry name" value="EGF_Ca-bd_CS"/>
</dbReference>
<feature type="domain" description="EGF-like" evidence="9">
    <location>
        <begin position="396"/>
        <end position="436"/>
    </location>
</feature>
<keyword evidence="13" id="KW-1185">Reference proteome</keyword>
<dbReference type="Proteomes" id="UP000887116">
    <property type="component" value="Unassembled WGS sequence"/>
</dbReference>
<dbReference type="Gene3D" id="2.10.50.10">
    <property type="entry name" value="Tumor Necrosis Factor Receptor, subunit A, domain 2"/>
    <property type="match status" value="1"/>
</dbReference>
<dbReference type="Pfam" id="PF12662">
    <property type="entry name" value="cEGF"/>
    <property type="match status" value="1"/>
</dbReference>
<dbReference type="InterPro" id="IPR026823">
    <property type="entry name" value="cEGF"/>
</dbReference>
<dbReference type="InterPro" id="IPR000742">
    <property type="entry name" value="EGF"/>
</dbReference>
<evidence type="ECO:0000259" key="11">
    <source>
        <dbReference type="PROSITE" id="PS50923"/>
    </source>
</evidence>
<keyword evidence="2 8" id="KW-0732">Signal</keyword>
<dbReference type="CDD" id="cd00033">
    <property type="entry name" value="CCP"/>
    <property type="match status" value="4"/>
</dbReference>
<dbReference type="EMBL" id="BMAO01022207">
    <property type="protein sequence ID" value="GFQ80328.1"/>
    <property type="molecule type" value="Genomic_DNA"/>
</dbReference>
<evidence type="ECO:0000256" key="4">
    <source>
        <dbReference type="ARBA" id="ARBA00023157"/>
    </source>
</evidence>
<dbReference type="Pfam" id="PF14670">
    <property type="entry name" value="FXa_inhibition"/>
    <property type="match status" value="4"/>
</dbReference>
<dbReference type="GO" id="GO:0005509">
    <property type="term" value="F:calcium ion binding"/>
    <property type="evidence" value="ECO:0007669"/>
    <property type="project" value="InterPro"/>
</dbReference>
<dbReference type="SMART" id="SM00032">
    <property type="entry name" value="CCP"/>
    <property type="match status" value="6"/>
</dbReference>
<dbReference type="InterPro" id="IPR000152">
    <property type="entry name" value="EGF-type_Asp/Asn_hydroxyl_site"/>
</dbReference>
<dbReference type="CDD" id="cd00054">
    <property type="entry name" value="EGF_CA"/>
    <property type="match status" value="4"/>
</dbReference>
<feature type="disulfide bond" evidence="7">
    <location>
        <begin position="661"/>
        <end position="688"/>
    </location>
</feature>